<accession>A0A0W0FED7</accession>
<sequence>MSTTTSEKKKASIRFAPLPDPRRSVLLDEDGVEYPIEQEDSGRIPASVSLAIVGAFSPQPPTLTLTTVSSNIPSSPLLIYDEPQHSRSSSSTATPSPSSSSSTSKRWSKSLLAPFISVSKKHKKSSSPSPESSSSYASSSSTPNSMYSLTPTQSPLCEHTRSATSDGTGWGAALSRWASGGSLSSHSNPGKAYGFGAPLTRTQSTQSWKARTAVNLLLHPPQHPKHAHQGY</sequence>
<name>A0A0W0FED7_MONRR</name>
<feature type="compositionally biased region" description="Polar residues" evidence="1">
    <location>
        <begin position="146"/>
        <end position="155"/>
    </location>
</feature>
<proteinExistence type="predicted"/>
<organism evidence="2 3">
    <name type="scientific">Moniliophthora roreri</name>
    <name type="common">Frosty pod rot fungus</name>
    <name type="synonym">Monilia roreri</name>
    <dbReference type="NCBI Taxonomy" id="221103"/>
    <lineage>
        <taxon>Eukaryota</taxon>
        <taxon>Fungi</taxon>
        <taxon>Dikarya</taxon>
        <taxon>Basidiomycota</taxon>
        <taxon>Agaricomycotina</taxon>
        <taxon>Agaricomycetes</taxon>
        <taxon>Agaricomycetidae</taxon>
        <taxon>Agaricales</taxon>
        <taxon>Marasmiineae</taxon>
        <taxon>Marasmiaceae</taxon>
        <taxon>Moniliophthora</taxon>
    </lineage>
</organism>
<dbReference type="EMBL" id="LATX01002049">
    <property type="protein sequence ID" value="KTB34685.1"/>
    <property type="molecule type" value="Genomic_DNA"/>
</dbReference>
<evidence type="ECO:0000313" key="2">
    <source>
        <dbReference type="EMBL" id="KTB34685.1"/>
    </source>
</evidence>
<dbReference type="AlphaFoldDB" id="A0A0W0FED7"/>
<feature type="compositionally biased region" description="Low complexity" evidence="1">
    <location>
        <begin position="86"/>
        <end position="105"/>
    </location>
</feature>
<feature type="region of interest" description="Disordered" evidence="1">
    <location>
        <begin position="74"/>
        <end position="107"/>
    </location>
</feature>
<feature type="region of interest" description="Disordered" evidence="1">
    <location>
        <begin position="119"/>
        <end position="198"/>
    </location>
</feature>
<feature type="compositionally biased region" description="Basic and acidic residues" evidence="1">
    <location>
        <begin position="1"/>
        <end position="10"/>
    </location>
</feature>
<comment type="caution">
    <text evidence="2">The sequence shown here is derived from an EMBL/GenBank/DDBJ whole genome shotgun (WGS) entry which is preliminary data.</text>
</comment>
<dbReference type="Proteomes" id="UP000054988">
    <property type="component" value="Unassembled WGS sequence"/>
</dbReference>
<feature type="region of interest" description="Disordered" evidence="1">
    <location>
        <begin position="1"/>
        <end position="24"/>
    </location>
</feature>
<evidence type="ECO:0000313" key="3">
    <source>
        <dbReference type="Proteomes" id="UP000054988"/>
    </source>
</evidence>
<protein>
    <submittedName>
        <fullName evidence="2">Uncharacterized protein</fullName>
    </submittedName>
</protein>
<evidence type="ECO:0000256" key="1">
    <source>
        <dbReference type="SAM" id="MobiDB-lite"/>
    </source>
</evidence>
<feature type="compositionally biased region" description="Low complexity" evidence="1">
    <location>
        <begin position="126"/>
        <end position="145"/>
    </location>
</feature>
<reference evidence="2 3" key="1">
    <citation type="submission" date="2015-12" db="EMBL/GenBank/DDBJ databases">
        <title>Draft genome sequence of Moniliophthora roreri, the causal agent of frosty pod rot of cacao.</title>
        <authorList>
            <person name="Aime M.C."/>
            <person name="Diaz-Valderrama J.R."/>
            <person name="Kijpornyongpan T."/>
            <person name="Phillips-Mora W."/>
        </authorList>
    </citation>
    <scope>NUCLEOTIDE SEQUENCE [LARGE SCALE GENOMIC DNA]</scope>
    <source>
        <strain evidence="2 3">MCA 2952</strain>
    </source>
</reference>
<gene>
    <name evidence="2" type="ORF">WG66_12705</name>
</gene>